<accession>A0A9X2CBP6</accession>
<comment type="caution">
    <text evidence="1">The sequence shown here is derived from an EMBL/GenBank/DDBJ whole genome shotgun (WGS) entry which is preliminary data.</text>
</comment>
<dbReference type="AlphaFoldDB" id="A0A9X2CBP6"/>
<proteinExistence type="predicted"/>
<evidence type="ECO:0000313" key="1">
    <source>
        <dbReference type="EMBL" id="MCL1136968.1"/>
    </source>
</evidence>
<dbReference type="Proteomes" id="UP001139293">
    <property type="component" value="Unassembled WGS sequence"/>
</dbReference>
<reference evidence="1" key="1">
    <citation type="submission" date="2022-01" db="EMBL/GenBank/DDBJ databases">
        <title>Whole genome-based taxonomy of the Shewanellaceae.</title>
        <authorList>
            <person name="Martin-Rodriguez A.J."/>
        </authorList>
    </citation>
    <scope>NUCLEOTIDE SEQUENCE</scope>
    <source>
        <strain evidence="1">KCTC 23973</strain>
    </source>
</reference>
<organism evidence="1 2">
    <name type="scientific">Shewanella pneumatophori</name>
    <dbReference type="NCBI Taxonomy" id="314092"/>
    <lineage>
        <taxon>Bacteria</taxon>
        <taxon>Pseudomonadati</taxon>
        <taxon>Pseudomonadota</taxon>
        <taxon>Gammaproteobacteria</taxon>
        <taxon>Alteromonadales</taxon>
        <taxon>Shewanellaceae</taxon>
        <taxon>Shewanella</taxon>
    </lineage>
</organism>
<protein>
    <submittedName>
        <fullName evidence="1">DUF3135 domain-containing protein</fullName>
    </submittedName>
</protein>
<gene>
    <name evidence="1" type="ORF">L2740_00045</name>
</gene>
<sequence>MTELPSFDRLLWLAENAPEKLDALQKQLSQQAIAESSQTNQANLNGLLHDLEKRLALCKTPYQRCHLVSNLMFQKLAILNQVYSQPNSFLNNKADVVVLRKNSGD</sequence>
<name>A0A9X2CBP6_9GAMM</name>
<dbReference type="EMBL" id="JAKILB010000001">
    <property type="protein sequence ID" value="MCL1136968.1"/>
    <property type="molecule type" value="Genomic_DNA"/>
</dbReference>
<dbReference type="Pfam" id="PF11333">
    <property type="entry name" value="DUF3135"/>
    <property type="match status" value="1"/>
</dbReference>
<keyword evidence="2" id="KW-1185">Reference proteome</keyword>
<dbReference type="InterPro" id="IPR021482">
    <property type="entry name" value="DUF3135"/>
</dbReference>
<evidence type="ECO:0000313" key="2">
    <source>
        <dbReference type="Proteomes" id="UP001139293"/>
    </source>
</evidence>
<dbReference type="RefSeq" id="WP_248947920.1">
    <property type="nucleotide sequence ID" value="NZ_JAKILB010000001.1"/>
</dbReference>